<keyword evidence="6" id="KW-1185">Reference proteome</keyword>
<dbReference type="InterPro" id="IPR003593">
    <property type="entry name" value="AAA+_ATPase"/>
</dbReference>
<dbReference type="RefSeq" id="WP_107242286.1">
    <property type="nucleotide sequence ID" value="NZ_PYMJ01000006.1"/>
</dbReference>
<proteinExistence type="predicted"/>
<dbReference type="PANTHER" id="PTHR42781:SF4">
    <property type="entry name" value="SPERMIDINE_PUTRESCINE IMPORT ATP-BINDING PROTEIN POTA"/>
    <property type="match status" value="1"/>
</dbReference>
<comment type="caution">
    <text evidence="5">The sequence shown here is derived from an EMBL/GenBank/DDBJ whole genome shotgun (WGS) entry which is preliminary data.</text>
</comment>
<dbReference type="PROSITE" id="PS50893">
    <property type="entry name" value="ABC_TRANSPORTER_2"/>
    <property type="match status" value="1"/>
</dbReference>
<evidence type="ECO:0000313" key="5">
    <source>
        <dbReference type="EMBL" id="PSU49497.1"/>
    </source>
</evidence>
<dbReference type="GO" id="GO:0016887">
    <property type="term" value="F:ATP hydrolysis activity"/>
    <property type="evidence" value="ECO:0007669"/>
    <property type="project" value="InterPro"/>
</dbReference>
<evidence type="ECO:0000256" key="3">
    <source>
        <dbReference type="ARBA" id="ARBA00022840"/>
    </source>
</evidence>
<reference evidence="5 6" key="1">
    <citation type="submission" date="2018-01" db="EMBL/GenBank/DDBJ databases">
        <title>Whole genome sequencing of Histamine producing bacteria.</title>
        <authorList>
            <person name="Butler K."/>
        </authorList>
    </citation>
    <scope>NUCLEOTIDE SEQUENCE [LARGE SCALE GENOMIC DNA]</scope>
    <source>
        <strain evidence="5 6">JCM 12947</strain>
    </source>
</reference>
<keyword evidence="2" id="KW-0547">Nucleotide-binding</keyword>
<sequence length="219" mass="24424">MTLSVENLTINNANIPLISSINFNVNNGEVMTLMGPSGCGKSSLLSAIAGHLSPVFTLEGQIQLNNTIMNDLEPDQRQIGILFQDDLLFPHLNVWENLAFGLPRTITGSNRKNEAIQTLTRIGLHDIAFNMPNEISGGQRARISLMRTLLAKPKAVLLDEPFSKLDKALRIEFRLFVFEQIKKQNIPALMVTHDDDDIPENGLVLRWPWNDNDRGLANA</sequence>
<dbReference type="EMBL" id="PYMJ01000006">
    <property type="protein sequence ID" value="PSU49497.1"/>
    <property type="molecule type" value="Genomic_DNA"/>
</dbReference>
<evidence type="ECO:0000259" key="4">
    <source>
        <dbReference type="PROSITE" id="PS50893"/>
    </source>
</evidence>
<dbReference type="InterPro" id="IPR050093">
    <property type="entry name" value="ABC_SmlMolc_Importer"/>
</dbReference>
<dbReference type="InterPro" id="IPR027417">
    <property type="entry name" value="P-loop_NTPase"/>
</dbReference>
<dbReference type="InterPro" id="IPR003439">
    <property type="entry name" value="ABC_transporter-like_ATP-bd"/>
</dbReference>
<organism evidence="5 6">
    <name type="scientific">Photobacterium frigidiphilum</name>
    <dbReference type="NCBI Taxonomy" id="264736"/>
    <lineage>
        <taxon>Bacteria</taxon>
        <taxon>Pseudomonadati</taxon>
        <taxon>Pseudomonadota</taxon>
        <taxon>Gammaproteobacteria</taxon>
        <taxon>Vibrionales</taxon>
        <taxon>Vibrionaceae</taxon>
        <taxon>Photobacterium</taxon>
    </lineage>
</organism>
<evidence type="ECO:0000256" key="2">
    <source>
        <dbReference type="ARBA" id="ARBA00022741"/>
    </source>
</evidence>
<dbReference type="PANTHER" id="PTHR42781">
    <property type="entry name" value="SPERMIDINE/PUTRESCINE IMPORT ATP-BINDING PROTEIN POTA"/>
    <property type="match status" value="1"/>
</dbReference>
<feature type="domain" description="ABC transporter" evidence="4">
    <location>
        <begin position="3"/>
        <end position="219"/>
    </location>
</feature>
<dbReference type="OrthoDB" id="9802264at2"/>
<dbReference type="Proteomes" id="UP000240987">
    <property type="component" value="Unassembled WGS sequence"/>
</dbReference>
<dbReference type="SUPFAM" id="SSF52540">
    <property type="entry name" value="P-loop containing nucleoside triphosphate hydrolases"/>
    <property type="match status" value="1"/>
</dbReference>
<keyword evidence="3 5" id="KW-0067">ATP-binding</keyword>
<dbReference type="GO" id="GO:0005524">
    <property type="term" value="F:ATP binding"/>
    <property type="evidence" value="ECO:0007669"/>
    <property type="project" value="UniProtKB-KW"/>
</dbReference>
<evidence type="ECO:0000313" key="6">
    <source>
        <dbReference type="Proteomes" id="UP000240987"/>
    </source>
</evidence>
<keyword evidence="1" id="KW-0813">Transport</keyword>
<dbReference type="SMART" id="SM00382">
    <property type="entry name" value="AAA"/>
    <property type="match status" value="1"/>
</dbReference>
<gene>
    <name evidence="5" type="ORF">C9J12_08400</name>
</gene>
<accession>A0A2T3JKF4</accession>
<protein>
    <submittedName>
        <fullName evidence="5">ABC transporter ATP-binding protein</fullName>
    </submittedName>
</protein>
<dbReference type="Pfam" id="PF00005">
    <property type="entry name" value="ABC_tran"/>
    <property type="match status" value="1"/>
</dbReference>
<name>A0A2T3JKF4_9GAMM</name>
<dbReference type="AlphaFoldDB" id="A0A2T3JKF4"/>
<dbReference type="Gene3D" id="3.40.50.300">
    <property type="entry name" value="P-loop containing nucleotide triphosphate hydrolases"/>
    <property type="match status" value="1"/>
</dbReference>
<evidence type="ECO:0000256" key="1">
    <source>
        <dbReference type="ARBA" id="ARBA00022448"/>
    </source>
</evidence>